<sequence>MKFKKSIVLILSIFLFGIFIPNVHAFLGKPYYVKNSKIPHHLYVIYQNDLTPAEKTMIVTLQGVISNKSNSQIYTLNKNQPDYKIWLDDLKTNYGVTYTTVKDPWYLLDKFKSLVSGYVLYSSYPEKNPSINNACSLAALKNSIVIDKSIEDKAKSAGIKMQGDCVNTDKYWAYNNLWNSGLNHSVVIQLSPNKNAPLRDYGIMSKCLVFYEDDLKDFSLRDKVFGSMKKDSTCLGWGPDEHGNVSAASKNGVSMVPSDWSYNLTVLSAFPSIPLTQKSSVKPDKKFFSQPMHYVTFIMSDGDNQQWNLGSNYGSEKWYNSSKRGKFNMGFSISPSMYELAPTVFKLYYKNASSIPYRDNFVVSPSGNGYMYPSKFKEDSLNAYLKRLNNYMADVDERYVSVLDDWSLYDTKLWDKYTTCSNVDGIFYLNYSKQNDYKGKIVWSNGKPVVSCRDILWSGLEEEDALISNINNYVNKGYTNISKPEAYTFVYVHAWTKSMKDVEKVITELNKNPKIKVVPPDTFMDIMKNNIRE</sequence>
<evidence type="ECO:0000259" key="2">
    <source>
        <dbReference type="Pfam" id="PF16216"/>
    </source>
</evidence>
<dbReference type="Pfam" id="PF14323">
    <property type="entry name" value="GxGYxYP_C"/>
    <property type="match status" value="1"/>
</dbReference>
<evidence type="ECO:0000259" key="4">
    <source>
        <dbReference type="Pfam" id="PF20958"/>
    </source>
</evidence>
<name>A0A162L5E8_9CLOT</name>
<organism evidence="5 6">
    <name type="scientific">Clostridium ljungdahlii</name>
    <dbReference type="NCBI Taxonomy" id="1538"/>
    <lineage>
        <taxon>Bacteria</taxon>
        <taxon>Bacillati</taxon>
        <taxon>Bacillota</taxon>
        <taxon>Clostridia</taxon>
        <taxon>Eubacteriales</taxon>
        <taxon>Clostridiaceae</taxon>
        <taxon>Clostridium</taxon>
    </lineage>
</organism>
<evidence type="ECO:0008006" key="7">
    <source>
        <dbReference type="Google" id="ProtNLM"/>
    </source>
</evidence>
<proteinExistence type="predicted"/>
<dbReference type="PATRIC" id="fig|1538.10.peg.2193"/>
<dbReference type="Pfam" id="PF20957">
    <property type="entry name" value="GxGYxYP_N_2nd"/>
    <property type="match status" value="1"/>
</dbReference>
<protein>
    <recommendedName>
        <fullName evidence="7">Protein phosphatase</fullName>
    </recommendedName>
</protein>
<dbReference type="EMBL" id="LITT01000015">
    <property type="protein sequence ID" value="OAA88856.1"/>
    <property type="molecule type" value="Genomic_DNA"/>
</dbReference>
<comment type="caution">
    <text evidence="5">The sequence shown here is derived from an EMBL/GenBank/DDBJ whole genome shotgun (WGS) entry which is preliminary data.</text>
</comment>
<dbReference type="RefSeq" id="WP_156499003.1">
    <property type="nucleotide sequence ID" value="NZ_LITT01000015.1"/>
</dbReference>
<dbReference type="InterPro" id="IPR048309">
    <property type="entry name" value="GxGYxYP_N_3rd"/>
</dbReference>
<evidence type="ECO:0000313" key="6">
    <source>
        <dbReference type="Proteomes" id="UP000077407"/>
    </source>
</evidence>
<evidence type="ECO:0000313" key="5">
    <source>
        <dbReference type="EMBL" id="OAA88856.1"/>
    </source>
</evidence>
<evidence type="ECO:0000259" key="1">
    <source>
        <dbReference type="Pfam" id="PF14323"/>
    </source>
</evidence>
<reference evidence="5 6" key="1">
    <citation type="journal article" date="2015" name="Biotechnol. Bioeng.">
        <title>Genome sequence and phenotypic characterization of Caulobacter segnis.</title>
        <authorList>
            <person name="Patel S."/>
            <person name="Fletcher B."/>
            <person name="Scott D.C."/>
            <person name="Ely B."/>
        </authorList>
    </citation>
    <scope>NUCLEOTIDE SEQUENCE [LARGE SCALE GENOMIC DNA]</scope>
    <source>
        <strain evidence="5 6">ERI-2</strain>
    </source>
</reference>
<dbReference type="InterPro" id="IPR025832">
    <property type="entry name" value="GxGYxYP_C"/>
</dbReference>
<feature type="domain" description="GxGYxYP putative glycoside hydrolase C-terminal" evidence="1">
    <location>
        <begin position="293"/>
        <end position="527"/>
    </location>
</feature>
<dbReference type="InterPro" id="IPR048310">
    <property type="entry name" value="GxGYxYP_N_2nd"/>
</dbReference>
<feature type="domain" description="GxGYxYP putative glycoside hydrolase third N-terminal" evidence="4">
    <location>
        <begin position="184"/>
        <end position="268"/>
    </location>
</feature>
<dbReference type="Gene3D" id="3.20.20.490">
    <property type="entry name" value="GxGYxYP glycoside hydrolase, C-terminal domain"/>
    <property type="match status" value="1"/>
</dbReference>
<accession>A0A162L5E8</accession>
<evidence type="ECO:0000259" key="3">
    <source>
        <dbReference type="Pfam" id="PF20957"/>
    </source>
</evidence>
<dbReference type="OrthoDB" id="3799094at2"/>
<dbReference type="InterPro" id="IPR038410">
    <property type="entry name" value="GxGYxYP_C_sf"/>
</dbReference>
<dbReference type="Proteomes" id="UP000077407">
    <property type="component" value="Unassembled WGS sequence"/>
</dbReference>
<dbReference type="PANTHER" id="PTHR37321:SF1">
    <property type="entry name" value="EXPORTED PROTEIN"/>
    <property type="match status" value="1"/>
</dbReference>
<dbReference type="Pfam" id="PF16216">
    <property type="entry name" value="GxGYxYP_N"/>
    <property type="match status" value="1"/>
</dbReference>
<gene>
    <name evidence="5" type="ORF">WY13_01747</name>
</gene>
<dbReference type="PANTHER" id="PTHR37321">
    <property type="entry name" value="EXPORTED PROTEIN-RELATED"/>
    <property type="match status" value="1"/>
</dbReference>
<dbReference type="Pfam" id="PF20958">
    <property type="entry name" value="GxGYxYP_N_3rd"/>
    <property type="match status" value="1"/>
</dbReference>
<dbReference type="AlphaFoldDB" id="A0A162L5E8"/>
<dbReference type="InterPro" id="IPR032626">
    <property type="entry name" value="GxGYxYP_N_1st"/>
</dbReference>
<feature type="domain" description="GxGYxYP putative glycoside hydrolase second N-terminal" evidence="3">
    <location>
        <begin position="116"/>
        <end position="181"/>
    </location>
</feature>
<feature type="domain" description="GxGYxYP putative glycoside hydrolase first N-terminal" evidence="2">
    <location>
        <begin position="41"/>
        <end position="113"/>
    </location>
</feature>